<evidence type="ECO:0000256" key="3">
    <source>
        <dbReference type="ARBA" id="ARBA00022777"/>
    </source>
</evidence>
<dbReference type="InterPro" id="IPR011990">
    <property type="entry name" value="TPR-like_helical_dom_sf"/>
</dbReference>
<sequence>MTPGDLPQSLSDWFAFLQPLPQSARAAALVTAPEAMRDRLLALLAADAAADSRLDAALALPIDADLLEPERMAQIGPWRILGELGRGGMGTVWLGERALDGTTQRGAIKLMRGRAGAEDRARFRRERHILAMLDHPDIARLIDGGEGPEGQPFLVVEFVRGDTLAARVKQAPPDRDTAIAWVTRIAAAVQHAHQHLVIHRDLKPANVMITPEGGIKLLDFGVAKLLDPGTGDDDASTRVFTPGYASPEQLAGRAVGTASDVFSLGRILSELLGLANLPRDLRAIRDKACAESVTERYPTMAALHADLRAWQHGLPVQATAPSWWYRGQKLVARHPIVSVAAAMGLSLILFLGWRWYAAGVRAEQARIVAEQARAETEMQLQRSQQVIGFYAQMFAGVAPEFAAGQKLAPAALLERAERLLRAAPPADPVLRAELSASLGTLYQRLGDGENAVRLLQAGLTDHPPPNAAAELDRADREQSLAYMLADLDRRDEALTFARAAQARRLRVAPQNTELQLESELVFVNLFLGQRQIDTAKAAMDRAETWSQQIELTPATKLDLLQARSALWIEQQQFQLAADAAVQSLELLAQNADLDQSRRVELNRSLARARQGLGDLRGAETAFAAAIAAQTTLVGDRGTRAFGLHNDHAILLATLGQFADAKAAYEHAAVLFAESGGPEPLLNPRHLNNLCDAETGSGDYALAVTHCRAALARLIAEQRPESDSERLLVESNLARARAYAGEPRPALAELALIRARAVAAQGDGSFVAWLQAFRAVRISLLAHDTRAADAWAQLTETGMRQLFPTPHPWRVRSLRILARWQLECGSYSEAKRYLEKGEREAESVLPPGHPVRAQLALDRAVIAVAESDLKTARSALAQALPALQQCCTASELDRSEAERLQTRLAGH</sequence>
<dbReference type="PANTHER" id="PTHR43289">
    <property type="entry name" value="MITOGEN-ACTIVATED PROTEIN KINASE KINASE KINASE 20-RELATED"/>
    <property type="match status" value="1"/>
</dbReference>
<dbReference type="GO" id="GO:0005524">
    <property type="term" value="F:ATP binding"/>
    <property type="evidence" value="ECO:0007669"/>
    <property type="project" value="UniProtKB-KW"/>
</dbReference>
<dbReference type="SUPFAM" id="SSF48452">
    <property type="entry name" value="TPR-like"/>
    <property type="match status" value="1"/>
</dbReference>
<keyword evidence="3" id="KW-0418">Kinase</keyword>
<keyword evidence="1" id="KW-0808">Transferase</keyword>
<dbReference type="OrthoDB" id="9783151at2"/>
<dbReference type="Gene3D" id="1.10.510.10">
    <property type="entry name" value="Transferase(Phosphotransferase) domain 1"/>
    <property type="match status" value="1"/>
</dbReference>
<evidence type="ECO:0000313" key="6">
    <source>
        <dbReference type="EMBL" id="AVP98706.1"/>
    </source>
</evidence>
<proteinExistence type="predicted"/>
<keyword evidence="2" id="KW-0547">Nucleotide-binding</keyword>
<keyword evidence="4" id="KW-0067">ATP-binding</keyword>
<dbReference type="AlphaFoldDB" id="A0A2P1PV25"/>
<dbReference type="KEGG" id="xba:C7S18_16590"/>
<dbReference type="Gene3D" id="1.25.40.10">
    <property type="entry name" value="Tetratricopeptide repeat domain"/>
    <property type="match status" value="2"/>
</dbReference>
<dbReference type="InterPro" id="IPR011009">
    <property type="entry name" value="Kinase-like_dom_sf"/>
</dbReference>
<keyword evidence="7" id="KW-1185">Reference proteome</keyword>
<evidence type="ECO:0000259" key="5">
    <source>
        <dbReference type="PROSITE" id="PS50011"/>
    </source>
</evidence>
<dbReference type="SUPFAM" id="SSF56112">
    <property type="entry name" value="Protein kinase-like (PK-like)"/>
    <property type="match status" value="1"/>
</dbReference>
<organism evidence="6 7">
    <name type="scientific">Ahniella affigens</name>
    <dbReference type="NCBI Taxonomy" id="2021234"/>
    <lineage>
        <taxon>Bacteria</taxon>
        <taxon>Pseudomonadati</taxon>
        <taxon>Pseudomonadota</taxon>
        <taxon>Gammaproteobacteria</taxon>
        <taxon>Lysobacterales</taxon>
        <taxon>Rhodanobacteraceae</taxon>
        <taxon>Ahniella</taxon>
    </lineage>
</organism>
<reference evidence="6 7" key="2">
    <citation type="submission" date="2018-03" db="EMBL/GenBank/DDBJ databases">
        <authorList>
            <person name="Keele B.F."/>
        </authorList>
    </citation>
    <scope>NUCLEOTIDE SEQUENCE [LARGE SCALE GENOMIC DNA]</scope>
    <source>
        <strain evidence="6 7">D13</strain>
    </source>
</reference>
<dbReference type="PROSITE" id="PS50011">
    <property type="entry name" value="PROTEIN_KINASE_DOM"/>
    <property type="match status" value="1"/>
</dbReference>
<gene>
    <name evidence="6" type="ORF">C7S18_16590</name>
</gene>
<protein>
    <recommendedName>
        <fullName evidence="5">Protein kinase domain-containing protein</fullName>
    </recommendedName>
</protein>
<dbReference type="InterPro" id="IPR000719">
    <property type="entry name" value="Prot_kinase_dom"/>
</dbReference>
<evidence type="ECO:0000256" key="4">
    <source>
        <dbReference type="ARBA" id="ARBA00022840"/>
    </source>
</evidence>
<dbReference type="RefSeq" id="WP_106892626.1">
    <property type="nucleotide sequence ID" value="NZ_CP027860.1"/>
</dbReference>
<accession>A0A2P1PV25</accession>
<dbReference type="PROSITE" id="PS00108">
    <property type="entry name" value="PROTEIN_KINASE_ST"/>
    <property type="match status" value="1"/>
</dbReference>
<dbReference type="InterPro" id="IPR008271">
    <property type="entry name" value="Ser/Thr_kinase_AS"/>
</dbReference>
<evidence type="ECO:0000256" key="1">
    <source>
        <dbReference type="ARBA" id="ARBA00022679"/>
    </source>
</evidence>
<dbReference type="EMBL" id="CP027860">
    <property type="protein sequence ID" value="AVP98706.1"/>
    <property type="molecule type" value="Genomic_DNA"/>
</dbReference>
<evidence type="ECO:0000256" key="2">
    <source>
        <dbReference type="ARBA" id="ARBA00022741"/>
    </source>
</evidence>
<name>A0A2P1PV25_9GAMM</name>
<dbReference type="CDD" id="cd14014">
    <property type="entry name" value="STKc_PknB_like"/>
    <property type="match status" value="1"/>
</dbReference>
<dbReference type="GO" id="GO:0004674">
    <property type="term" value="F:protein serine/threonine kinase activity"/>
    <property type="evidence" value="ECO:0007669"/>
    <property type="project" value="TreeGrafter"/>
</dbReference>
<feature type="domain" description="Protein kinase" evidence="5">
    <location>
        <begin position="78"/>
        <end position="445"/>
    </location>
</feature>
<dbReference type="Proteomes" id="UP000241074">
    <property type="component" value="Chromosome"/>
</dbReference>
<evidence type="ECO:0000313" key="7">
    <source>
        <dbReference type="Proteomes" id="UP000241074"/>
    </source>
</evidence>
<dbReference type="SMART" id="SM00220">
    <property type="entry name" value="S_TKc"/>
    <property type="match status" value="1"/>
</dbReference>
<dbReference type="Pfam" id="PF00069">
    <property type="entry name" value="Pkinase"/>
    <property type="match status" value="1"/>
</dbReference>
<dbReference type="PANTHER" id="PTHR43289:SF6">
    <property type="entry name" value="SERINE_THREONINE-PROTEIN KINASE NEKL-3"/>
    <property type="match status" value="1"/>
</dbReference>
<reference evidence="6 7" key="1">
    <citation type="submission" date="2018-03" db="EMBL/GenBank/DDBJ databases">
        <title>Ahniella affigens gen. nov., sp. nov., a gammaproteobacterium isolated from sandy soil near a stream.</title>
        <authorList>
            <person name="Ko Y."/>
            <person name="Kim J.-H."/>
        </authorList>
    </citation>
    <scope>NUCLEOTIDE SEQUENCE [LARGE SCALE GENOMIC DNA]</scope>
    <source>
        <strain evidence="6 7">D13</strain>
    </source>
</reference>